<comment type="caution">
    <text evidence="1">The sequence shown here is derived from an EMBL/GenBank/DDBJ whole genome shotgun (WGS) entry which is preliminary data.</text>
</comment>
<accession>A0ACB9L1S3</accession>
<organism evidence="1 2">
    <name type="scientific">Melastoma candidum</name>
    <dbReference type="NCBI Taxonomy" id="119954"/>
    <lineage>
        <taxon>Eukaryota</taxon>
        <taxon>Viridiplantae</taxon>
        <taxon>Streptophyta</taxon>
        <taxon>Embryophyta</taxon>
        <taxon>Tracheophyta</taxon>
        <taxon>Spermatophyta</taxon>
        <taxon>Magnoliopsida</taxon>
        <taxon>eudicotyledons</taxon>
        <taxon>Gunneridae</taxon>
        <taxon>Pentapetalae</taxon>
        <taxon>rosids</taxon>
        <taxon>malvids</taxon>
        <taxon>Myrtales</taxon>
        <taxon>Melastomataceae</taxon>
        <taxon>Melastomatoideae</taxon>
        <taxon>Melastomateae</taxon>
        <taxon>Melastoma</taxon>
    </lineage>
</organism>
<keyword evidence="2" id="KW-1185">Reference proteome</keyword>
<evidence type="ECO:0000313" key="1">
    <source>
        <dbReference type="EMBL" id="KAI4303284.1"/>
    </source>
</evidence>
<gene>
    <name evidence="1" type="ORF">MLD38_038933</name>
</gene>
<protein>
    <submittedName>
        <fullName evidence="1">Uncharacterized protein</fullName>
    </submittedName>
</protein>
<dbReference type="Proteomes" id="UP001057402">
    <property type="component" value="Chromosome 12"/>
</dbReference>
<name>A0ACB9L1S3_9MYRT</name>
<sequence>MEDRPVLARGTVVVNAAATPRHLLVDQHKDRLLSAPSPLKGLEPVKPADQGRDRVTPLHLAVEIEETELLPEFLCLCPSVIMDLTSRCETAVHVAVKNCRFDAFRVLLR</sequence>
<dbReference type="EMBL" id="CM042891">
    <property type="protein sequence ID" value="KAI4303284.1"/>
    <property type="molecule type" value="Genomic_DNA"/>
</dbReference>
<reference evidence="2" key="1">
    <citation type="journal article" date="2023" name="Front. Plant Sci.">
        <title>Chromosomal-level genome assembly of Melastoma candidum provides insights into trichome evolution.</title>
        <authorList>
            <person name="Zhong Y."/>
            <person name="Wu W."/>
            <person name="Sun C."/>
            <person name="Zou P."/>
            <person name="Liu Y."/>
            <person name="Dai S."/>
            <person name="Zhou R."/>
        </authorList>
    </citation>
    <scope>NUCLEOTIDE SEQUENCE [LARGE SCALE GENOMIC DNA]</scope>
</reference>
<proteinExistence type="predicted"/>
<evidence type="ECO:0000313" key="2">
    <source>
        <dbReference type="Proteomes" id="UP001057402"/>
    </source>
</evidence>